<accession>A0ACC3THU8</accession>
<dbReference type="Proteomes" id="UP001489719">
    <property type="component" value="Unassembled WGS sequence"/>
</dbReference>
<comment type="caution">
    <text evidence="1">The sequence shown here is derived from an EMBL/GenBank/DDBJ whole genome shotgun (WGS) entry which is preliminary data.</text>
</comment>
<keyword evidence="2" id="KW-1185">Reference proteome</keyword>
<gene>
    <name evidence="1" type="ORF">V1517DRAFT_375755</name>
</gene>
<proteinExistence type="predicted"/>
<evidence type="ECO:0000313" key="2">
    <source>
        <dbReference type="Proteomes" id="UP001489719"/>
    </source>
</evidence>
<reference evidence="2" key="1">
    <citation type="journal article" date="2024" name="Front. Bioeng. Biotechnol.">
        <title>Genome-scale model development and genomic sequencing of the oleaginous clade Lipomyces.</title>
        <authorList>
            <person name="Czajka J.J."/>
            <person name="Han Y."/>
            <person name="Kim J."/>
            <person name="Mondo S.J."/>
            <person name="Hofstad B.A."/>
            <person name="Robles A."/>
            <person name="Haridas S."/>
            <person name="Riley R."/>
            <person name="LaButti K."/>
            <person name="Pangilinan J."/>
            <person name="Andreopoulos W."/>
            <person name="Lipzen A."/>
            <person name="Yan J."/>
            <person name="Wang M."/>
            <person name="Ng V."/>
            <person name="Grigoriev I.V."/>
            <person name="Spatafora J.W."/>
            <person name="Magnuson J.K."/>
            <person name="Baker S.E."/>
            <person name="Pomraning K.R."/>
        </authorList>
    </citation>
    <scope>NUCLEOTIDE SEQUENCE [LARGE SCALE GENOMIC DNA]</scope>
    <source>
        <strain evidence="2">CBS 10300</strain>
    </source>
</reference>
<organism evidence="1 2">
    <name type="scientific">Lipomyces orientalis</name>
    <dbReference type="NCBI Taxonomy" id="1233043"/>
    <lineage>
        <taxon>Eukaryota</taxon>
        <taxon>Fungi</taxon>
        <taxon>Dikarya</taxon>
        <taxon>Ascomycota</taxon>
        <taxon>Saccharomycotina</taxon>
        <taxon>Lipomycetes</taxon>
        <taxon>Lipomycetales</taxon>
        <taxon>Lipomycetaceae</taxon>
        <taxon>Lipomyces</taxon>
    </lineage>
</organism>
<dbReference type="EMBL" id="MU970135">
    <property type="protein sequence ID" value="KAK9320301.1"/>
    <property type="molecule type" value="Genomic_DNA"/>
</dbReference>
<sequence length="109" mass="11996">MSLPAKLVIGSRDWTTESATQKELLKIAREHGITTLDRVKVCLPIYLLHGPDAEQPISETLDAIQELYLAGKFEQICSSETCQIHYADSGAKQSGLSNFGLAQILEVHN</sequence>
<name>A0ACC3THU8_9ASCO</name>
<protein>
    <submittedName>
        <fullName evidence="1">Uncharacterized protein</fullName>
    </submittedName>
</protein>
<evidence type="ECO:0000313" key="1">
    <source>
        <dbReference type="EMBL" id="KAK9320301.1"/>
    </source>
</evidence>